<evidence type="ECO:0000256" key="1">
    <source>
        <dbReference type="ARBA" id="ARBA00004141"/>
    </source>
</evidence>
<accession>A0ABR3JLY8</accession>
<evidence type="ECO:0000313" key="8">
    <source>
        <dbReference type="EMBL" id="KAL0956746.1"/>
    </source>
</evidence>
<organism evidence="8 9">
    <name type="scientific">Hohenbuehelia grisea</name>
    <dbReference type="NCBI Taxonomy" id="104357"/>
    <lineage>
        <taxon>Eukaryota</taxon>
        <taxon>Fungi</taxon>
        <taxon>Dikarya</taxon>
        <taxon>Basidiomycota</taxon>
        <taxon>Agaricomycotina</taxon>
        <taxon>Agaricomycetes</taxon>
        <taxon>Agaricomycetidae</taxon>
        <taxon>Agaricales</taxon>
        <taxon>Pleurotineae</taxon>
        <taxon>Pleurotaceae</taxon>
        <taxon>Hohenbuehelia</taxon>
    </lineage>
</organism>
<comment type="caution">
    <text evidence="8">The sequence shown here is derived from an EMBL/GenBank/DDBJ whole genome shotgun (WGS) entry which is preliminary data.</text>
</comment>
<dbReference type="InterPro" id="IPR020846">
    <property type="entry name" value="MFS_dom"/>
</dbReference>
<protein>
    <recommendedName>
        <fullName evidence="7">Major facilitator superfamily (MFS) profile domain-containing protein</fullName>
    </recommendedName>
</protein>
<evidence type="ECO:0000256" key="2">
    <source>
        <dbReference type="ARBA" id="ARBA00022448"/>
    </source>
</evidence>
<sequence length="446" mass="48806">MDFRLLPFVSLLYLLSFLDRSNIGNARVAGMARDLNLVGLKYNVAAAVFSIPYALAEVPSNIALKLFRPSRWIPSIMLVWGIIMTLMCLVNSYAGLIVARIFLGFAEAGLFPGIAFYLSHWYPRRKMAMRIAIFFSAATVAGAFGGILAFAIEKMDGIGGLHGWQWIFCLEGLATVIVATFAYFYMYDYPETATFLTETERRHVIDMLKEDSRSLSTGFDKKYIWQAVTDYKTYTQIGIHMGLLVTAYSISLFAPTIVNQLGFSAARAQLLTVPIFVCGCISTVIVGILSDKLNIRGPFIIGCALVAMVGYIVLYTHTTPAAGYAGCVIAAIGVFPTVPVDLAWIGGNVGGTLKRGIAIAMVIGMGNLGGLCSAFVYFDGPRFHHGHGTILGWLGLSIVLTCFMMYDYNRCNKNKVHQCATGGIDKSQEDAFAELGDDSPLFRYIL</sequence>
<dbReference type="InterPro" id="IPR036259">
    <property type="entry name" value="MFS_trans_sf"/>
</dbReference>
<reference evidence="9" key="1">
    <citation type="submission" date="2024-06" db="EMBL/GenBank/DDBJ databases">
        <title>Multi-omics analyses provide insights into the biosynthesis of the anticancer antibiotic pleurotin in Hohenbuehelia grisea.</title>
        <authorList>
            <person name="Weaver J.A."/>
            <person name="Alberti F."/>
        </authorList>
    </citation>
    <scope>NUCLEOTIDE SEQUENCE [LARGE SCALE GENOMIC DNA]</scope>
    <source>
        <strain evidence="9">T-177</strain>
    </source>
</reference>
<dbReference type="PANTHER" id="PTHR43791">
    <property type="entry name" value="PERMEASE-RELATED"/>
    <property type="match status" value="1"/>
</dbReference>
<feature type="transmembrane region" description="Helical" evidence="6">
    <location>
        <begin position="131"/>
        <end position="152"/>
    </location>
</feature>
<comment type="subcellular location">
    <subcellularLocation>
        <location evidence="1">Membrane</location>
        <topology evidence="1">Multi-pass membrane protein</topology>
    </subcellularLocation>
</comment>
<evidence type="ECO:0000256" key="3">
    <source>
        <dbReference type="ARBA" id="ARBA00022692"/>
    </source>
</evidence>
<feature type="transmembrane region" description="Helical" evidence="6">
    <location>
        <begin position="101"/>
        <end position="119"/>
    </location>
</feature>
<proteinExistence type="predicted"/>
<dbReference type="SUPFAM" id="SSF103473">
    <property type="entry name" value="MFS general substrate transporter"/>
    <property type="match status" value="1"/>
</dbReference>
<gene>
    <name evidence="8" type="ORF">HGRIS_002865</name>
</gene>
<dbReference type="Gene3D" id="1.20.1250.20">
    <property type="entry name" value="MFS general substrate transporter like domains"/>
    <property type="match status" value="2"/>
</dbReference>
<dbReference type="EMBL" id="JASNQZ010000006">
    <property type="protein sequence ID" value="KAL0956746.1"/>
    <property type="molecule type" value="Genomic_DNA"/>
</dbReference>
<evidence type="ECO:0000256" key="6">
    <source>
        <dbReference type="SAM" id="Phobius"/>
    </source>
</evidence>
<evidence type="ECO:0000259" key="7">
    <source>
        <dbReference type="PROSITE" id="PS50850"/>
    </source>
</evidence>
<keyword evidence="9" id="KW-1185">Reference proteome</keyword>
<feature type="transmembrane region" description="Helical" evidence="6">
    <location>
        <begin position="321"/>
        <end position="345"/>
    </location>
</feature>
<feature type="transmembrane region" description="Helical" evidence="6">
    <location>
        <begin position="237"/>
        <end position="258"/>
    </location>
</feature>
<feature type="transmembrane region" description="Helical" evidence="6">
    <location>
        <begin position="270"/>
        <end position="290"/>
    </location>
</feature>
<name>A0ABR3JLY8_9AGAR</name>
<keyword evidence="5 6" id="KW-0472">Membrane</keyword>
<evidence type="ECO:0000256" key="4">
    <source>
        <dbReference type="ARBA" id="ARBA00022989"/>
    </source>
</evidence>
<feature type="transmembrane region" description="Helical" evidence="6">
    <location>
        <begin position="42"/>
        <end position="64"/>
    </location>
</feature>
<keyword evidence="3 6" id="KW-0812">Transmembrane</keyword>
<dbReference type="PROSITE" id="PS50850">
    <property type="entry name" value="MFS"/>
    <property type="match status" value="1"/>
</dbReference>
<evidence type="ECO:0000313" key="9">
    <source>
        <dbReference type="Proteomes" id="UP001556367"/>
    </source>
</evidence>
<keyword evidence="4 6" id="KW-1133">Transmembrane helix</keyword>
<evidence type="ECO:0000256" key="5">
    <source>
        <dbReference type="ARBA" id="ARBA00023136"/>
    </source>
</evidence>
<dbReference type="Proteomes" id="UP001556367">
    <property type="component" value="Unassembled WGS sequence"/>
</dbReference>
<feature type="transmembrane region" description="Helical" evidence="6">
    <location>
        <begin position="297"/>
        <end position="315"/>
    </location>
</feature>
<feature type="transmembrane region" description="Helical" evidence="6">
    <location>
        <begin position="390"/>
        <end position="408"/>
    </location>
</feature>
<feature type="transmembrane region" description="Helical" evidence="6">
    <location>
        <begin position="357"/>
        <end position="378"/>
    </location>
</feature>
<feature type="transmembrane region" description="Helical" evidence="6">
    <location>
        <begin position="164"/>
        <end position="186"/>
    </location>
</feature>
<dbReference type="Pfam" id="PF07690">
    <property type="entry name" value="MFS_1"/>
    <property type="match status" value="1"/>
</dbReference>
<dbReference type="InterPro" id="IPR011701">
    <property type="entry name" value="MFS"/>
</dbReference>
<feature type="transmembrane region" description="Helical" evidence="6">
    <location>
        <begin position="76"/>
        <end position="95"/>
    </location>
</feature>
<feature type="domain" description="Major facilitator superfamily (MFS) profile" evidence="7">
    <location>
        <begin position="5"/>
        <end position="446"/>
    </location>
</feature>
<keyword evidence="2" id="KW-0813">Transport</keyword>
<dbReference type="PANTHER" id="PTHR43791:SF19">
    <property type="entry name" value="TRANSPORTER, PUTATIVE (AFU_ORTHOLOGUE AFUA_1G01812)-RELATED"/>
    <property type="match status" value="1"/>
</dbReference>